<gene>
    <name evidence="1" type="primary">ATXN7L2.2</name>
    <name evidence="1" type="ORF">GBF38_015274</name>
</gene>
<proteinExistence type="predicted"/>
<protein>
    <submittedName>
        <fullName evidence="1">Ataxin-7-like protein 2</fullName>
    </submittedName>
</protein>
<evidence type="ECO:0000313" key="2">
    <source>
        <dbReference type="Proteomes" id="UP000805704"/>
    </source>
</evidence>
<accession>A0ACB7ELP7</accession>
<dbReference type="Proteomes" id="UP000805704">
    <property type="component" value="Chromosome 5"/>
</dbReference>
<sequence length="262" mass="29070">MAALDRRNPNLDDFVGLNWSCWVDRVNILPSDAGSKAEDSSRYGRNCSETMTLRKEGEVKNPGFIQHLQEVYFTSSLVSSADMHIYGYCPAHDELYLVVCSHCGEVVKPQAFEKHCERRHGPATKMCGQSSTLAPQQRPRPGLPLSNMSSSRERQKEGRCHEASAPPSAALPVRQHRPNKAQKEAVSREAPSGEPSPPTTHLVHASPQGSSVAPWTSAPWPLFFLHFCTRETLCTEIHNQAVHRASRSSAGNENLQPDLQKH</sequence>
<evidence type="ECO:0000313" key="1">
    <source>
        <dbReference type="EMBL" id="KAG8002733.1"/>
    </source>
</evidence>
<keyword evidence="2" id="KW-1185">Reference proteome</keyword>
<reference evidence="1" key="1">
    <citation type="submission" date="2020-04" db="EMBL/GenBank/DDBJ databases">
        <title>A chromosome-scale assembly and high-density genetic map of the yellow drum (Nibea albiflora) genome.</title>
        <authorList>
            <person name="Xu D."/>
            <person name="Zhang W."/>
            <person name="Chen R."/>
            <person name="Tan P."/>
            <person name="Wang L."/>
            <person name="Song H."/>
            <person name="Tian L."/>
            <person name="Zhu Q."/>
            <person name="Wang B."/>
        </authorList>
    </citation>
    <scope>NUCLEOTIDE SEQUENCE</scope>
    <source>
        <strain evidence="1">ZJHYS-2018</strain>
    </source>
</reference>
<name>A0ACB7ELP7_NIBAL</name>
<comment type="caution">
    <text evidence="1">The sequence shown here is derived from an EMBL/GenBank/DDBJ whole genome shotgun (WGS) entry which is preliminary data.</text>
</comment>
<dbReference type="EMBL" id="CM024793">
    <property type="protein sequence ID" value="KAG8002733.1"/>
    <property type="molecule type" value="Genomic_DNA"/>
</dbReference>
<organism evidence="1 2">
    <name type="scientific">Nibea albiflora</name>
    <name type="common">Yellow drum</name>
    <name type="synonym">Corvina albiflora</name>
    <dbReference type="NCBI Taxonomy" id="240163"/>
    <lineage>
        <taxon>Eukaryota</taxon>
        <taxon>Metazoa</taxon>
        <taxon>Chordata</taxon>
        <taxon>Craniata</taxon>
        <taxon>Vertebrata</taxon>
        <taxon>Euteleostomi</taxon>
        <taxon>Actinopterygii</taxon>
        <taxon>Neopterygii</taxon>
        <taxon>Teleostei</taxon>
        <taxon>Neoteleostei</taxon>
        <taxon>Acanthomorphata</taxon>
        <taxon>Eupercaria</taxon>
        <taxon>Sciaenidae</taxon>
        <taxon>Nibea</taxon>
    </lineage>
</organism>